<name>A0A671R357_9TELE</name>
<reference evidence="1" key="2">
    <citation type="submission" date="2025-09" db="UniProtKB">
        <authorList>
            <consortium name="Ensembl"/>
        </authorList>
    </citation>
    <scope>IDENTIFICATION</scope>
</reference>
<dbReference type="Proteomes" id="UP000472260">
    <property type="component" value="Unassembled WGS sequence"/>
</dbReference>
<evidence type="ECO:0000313" key="2">
    <source>
        <dbReference type="Proteomes" id="UP000472260"/>
    </source>
</evidence>
<sequence>MPARASQVLPQVHRHNIYTLTDSSECGSETEEDAEPSKRLTPLKKLTLEMCNDEDTIKELTVGRRVGFYKVRGQIGCGNFSKAKLAVHALTKVYIITSFRIRFLNRFFPFLWCMSLTQII</sequence>
<evidence type="ECO:0008006" key="3">
    <source>
        <dbReference type="Google" id="ProtNLM"/>
    </source>
</evidence>
<reference evidence="1" key="1">
    <citation type="submission" date="2025-08" db="UniProtKB">
        <authorList>
            <consortium name="Ensembl"/>
        </authorList>
    </citation>
    <scope>IDENTIFICATION</scope>
</reference>
<organism evidence="1 2">
    <name type="scientific">Sinocyclocheilus anshuiensis</name>
    <dbReference type="NCBI Taxonomy" id="1608454"/>
    <lineage>
        <taxon>Eukaryota</taxon>
        <taxon>Metazoa</taxon>
        <taxon>Chordata</taxon>
        <taxon>Craniata</taxon>
        <taxon>Vertebrata</taxon>
        <taxon>Euteleostomi</taxon>
        <taxon>Actinopterygii</taxon>
        <taxon>Neopterygii</taxon>
        <taxon>Teleostei</taxon>
        <taxon>Ostariophysi</taxon>
        <taxon>Cypriniformes</taxon>
        <taxon>Cyprinidae</taxon>
        <taxon>Cyprininae</taxon>
        <taxon>Sinocyclocheilus</taxon>
    </lineage>
</organism>
<dbReference type="AlphaFoldDB" id="A0A671R357"/>
<dbReference type="Ensembl" id="ENSSANT00000082533.1">
    <property type="protein sequence ID" value="ENSSANP00000077639.1"/>
    <property type="gene ID" value="ENSSANG00000038694.1"/>
</dbReference>
<proteinExistence type="predicted"/>
<accession>A0A671R357</accession>
<protein>
    <recommendedName>
        <fullName evidence="3">Protein kinase domain-containing protein</fullName>
    </recommendedName>
</protein>
<keyword evidence="2" id="KW-1185">Reference proteome</keyword>
<evidence type="ECO:0000313" key="1">
    <source>
        <dbReference type="Ensembl" id="ENSSANP00000077639.1"/>
    </source>
</evidence>